<keyword evidence="1" id="KW-0472">Membrane</keyword>
<keyword evidence="2" id="KW-1185">Reference proteome</keyword>
<proteinExistence type="predicted"/>
<evidence type="ECO:0000256" key="1">
    <source>
        <dbReference type="SAM" id="Phobius"/>
    </source>
</evidence>
<organism evidence="2 3">
    <name type="scientific">Meloidogyne incognita</name>
    <name type="common">Southern root-knot nematode worm</name>
    <name type="synonym">Oxyuris incognita</name>
    <dbReference type="NCBI Taxonomy" id="6306"/>
    <lineage>
        <taxon>Eukaryota</taxon>
        <taxon>Metazoa</taxon>
        <taxon>Ecdysozoa</taxon>
        <taxon>Nematoda</taxon>
        <taxon>Chromadorea</taxon>
        <taxon>Rhabditida</taxon>
        <taxon>Tylenchina</taxon>
        <taxon>Tylenchomorpha</taxon>
        <taxon>Tylenchoidea</taxon>
        <taxon>Meloidogynidae</taxon>
        <taxon>Meloidogyninae</taxon>
        <taxon>Meloidogyne</taxon>
        <taxon>Meloidogyne incognita group</taxon>
    </lineage>
</organism>
<keyword evidence="1" id="KW-1133">Transmembrane helix</keyword>
<keyword evidence="1" id="KW-0812">Transmembrane</keyword>
<dbReference type="AlphaFoldDB" id="A0A914MEV6"/>
<evidence type="ECO:0000313" key="2">
    <source>
        <dbReference type="Proteomes" id="UP000887563"/>
    </source>
</evidence>
<feature type="transmembrane region" description="Helical" evidence="1">
    <location>
        <begin position="25"/>
        <end position="46"/>
    </location>
</feature>
<dbReference type="WBParaSite" id="Minc3s01591g24966">
    <property type="protein sequence ID" value="Minc3s01591g24966"/>
    <property type="gene ID" value="Minc3s01591g24966"/>
</dbReference>
<name>A0A914MEV6_MELIC</name>
<evidence type="ECO:0000313" key="3">
    <source>
        <dbReference type="WBParaSite" id="Minc3s01591g24966"/>
    </source>
</evidence>
<dbReference type="Proteomes" id="UP000887563">
    <property type="component" value="Unplaced"/>
</dbReference>
<protein>
    <submittedName>
        <fullName evidence="3">Candidate secreted effector</fullName>
    </submittedName>
</protein>
<sequence>MLTLFVSESIAIVLLPESEAPSSNIFTTLSFISACFFISMSMTLLYKNILND</sequence>
<reference evidence="3" key="1">
    <citation type="submission" date="2022-11" db="UniProtKB">
        <authorList>
            <consortium name="WormBaseParasite"/>
        </authorList>
    </citation>
    <scope>IDENTIFICATION</scope>
</reference>
<accession>A0A914MEV6</accession>